<dbReference type="Proteomes" id="UP000526501">
    <property type="component" value="Unassembled WGS sequence"/>
</dbReference>
<comment type="similarity">
    <text evidence="7">Belongs to the methyl-accepting chemotaxis (MCP) protein family.</text>
</comment>
<gene>
    <name evidence="13" type="ORF">H5P27_11915</name>
</gene>
<evidence type="ECO:0000313" key="14">
    <source>
        <dbReference type="Proteomes" id="UP000526501"/>
    </source>
</evidence>
<comment type="subcellular location">
    <subcellularLocation>
        <location evidence="1">Cell membrane</location>
        <topology evidence="1">Multi-pass membrane protein</topology>
    </subcellularLocation>
</comment>
<dbReference type="InterPro" id="IPR004010">
    <property type="entry name" value="Double_Cache_2"/>
</dbReference>
<comment type="caution">
    <text evidence="13">The sequence shown here is derived from an EMBL/GenBank/DDBJ whole genome shotgun (WGS) entry which is preliminary data.</text>
</comment>
<feature type="compositionally biased region" description="Polar residues" evidence="10">
    <location>
        <begin position="491"/>
        <end position="505"/>
    </location>
</feature>
<feature type="domain" description="Methyl-accepting transducer" evidence="12">
    <location>
        <begin position="227"/>
        <end position="456"/>
    </location>
</feature>
<keyword evidence="14" id="KW-1185">Reference proteome</keyword>
<dbReference type="GO" id="GO:0007165">
    <property type="term" value="P:signal transduction"/>
    <property type="evidence" value="ECO:0007669"/>
    <property type="project" value="UniProtKB-KW"/>
</dbReference>
<dbReference type="PANTHER" id="PTHR43531:SF11">
    <property type="entry name" value="METHYL-ACCEPTING CHEMOTAXIS PROTEIN 3"/>
    <property type="match status" value="1"/>
</dbReference>
<dbReference type="RefSeq" id="WP_185660615.1">
    <property type="nucleotide sequence ID" value="NZ_CAWPOO010000012.1"/>
</dbReference>
<sequence>MFSKLKLNTRITTLGIAVTLLFSLATASLYPQLKTKFYSEKKEKTRNLVEVAHAVIRSYVELEKAGALSQEEAQSAAKLMLEKVRYDSSNYFWVNDMGPKMVMHPVKPELNGQDLSEISDPNDKFLFNEMVAIAKKEGAGYVDYYWPKPGLQKPAPKISYVKLEDTWNWIVGSGIYVDDVEASINSLFLKLFSILATITILGSLAFLYFSRSISKPIDNIIEKIESGAERINAASLQVSNCSSRLAEEATTQAASLAQASTASEVTSTMTTQNAQNSSQAQDLMNSTKSVVREASQAMDNLTQAMISITESSLESSKVVKTIDEIAFQTNILALNAAVEAARAGEAGTGFAVVADEVRGLAQRAATAARDTGRLIDDTVQKIEAGSKTVTDTANSFKGAEEQSSRLSGLIEEIHSASSKQSSGIHDINTTILSIDKITHENAANAEETAAAAHDLKSEAQQLNALIDDLASIVHGAKGRLPQAAKSPLECTTSFTSQPTTNQVSERNSEVLWN</sequence>
<evidence type="ECO:0000256" key="9">
    <source>
        <dbReference type="SAM" id="Coils"/>
    </source>
</evidence>
<dbReference type="GO" id="GO:0005886">
    <property type="term" value="C:plasma membrane"/>
    <property type="evidence" value="ECO:0007669"/>
    <property type="project" value="UniProtKB-SubCell"/>
</dbReference>
<reference evidence="13 14" key="1">
    <citation type="submission" date="2020-07" db="EMBL/GenBank/DDBJ databases">
        <authorList>
            <person name="Feng X."/>
        </authorList>
    </citation>
    <scope>NUCLEOTIDE SEQUENCE [LARGE SCALE GENOMIC DNA]</scope>
    <source>
        <strain evidence="13 14">JCM23202</strain>
    </source>
</reference>
<protein>
    <submittedName>
        <fullName evidence="13">Cache domain-containing protein</fullName>
    </submittedName>
</protein>
<dbReference type="SMART" id="SM00283">
    <property type="entry name" value="MA"/>
    <property type="match status" value="1"/>
</dbReference>
<keyword evidence="3" id="KW-0145">Chemotaxis</keyword>
<keyword evidence="5 11" id="KW-1133">Transmembrane helix</keyword>
<evidence type="ECO:0000256" key="7">
    <source>
        <dbReference type="ARBA" id="ARBA00029447"/>
    </source>
</evidence>
<dbReference type="Gene3D" id="3.30.450.20">
    <property type="entry name" value="PAS domain"/>
    <property type="match status" value="1"/>
</dbReference>
<evidence type="ECO:0000256" key="10">
    <source>
        <dbReference type="SAM" id="MobiDB-lite"/>
    </source>
</evidence>
<dbReference type="InterPro" id="IPR004090">
    <property type="entry name" value="Chemotax_Me-accpt_rcpt"/>
</dbReference>
<accession>A0A7X1B6T7</accession>
<evidence type="ECO:0000256" key="1">
    <source>
        <dbReference type="ARBA" id="ARBA00004651"/>
    </source>
</evidence>
<feature type="region of interest" description="Disordered" evidence="10">
    <location>
        <begin position="491"/>
        <end position="513"/>
    </location>
</feature>
<dbReference type="GO" id="GO:0004888">
    <property type="term" value="F:transmembrane signaling receptor activity"/>
    <property type="evidence" value="ECO:0007669"/>
    <property type="project" value="InterPro"/>
</dbReference>
<dbReference type="GO" id="GO:0006935">
    <property type="term" value="P:chemotaxis"/>
    <property type="evidence" value="ECO:0007669"/>
    <property type="project" value="UniProtKB-KW"/>
</dbReference>
<evidence type="ECO:0000256" key="2">
    <source>
        <dbReference type="ARBA" id="ARBA00022475"/>
    </source>
</evidence>
<dbReference type="Pfam" id="PF08269">
    <property type="entry name" value="dCache_2"/>
    <property type="match status" value="1"/>
</dbReference>
<keyword evidence="8" id="KW-0807">Transducer</keyword>
<evidence type="ECO:0000259" key="12">
    <source>
        <dbReference type="PROSITE" id="PS50111"/>
    </source>
</evidence>
<evidence type="ECO:0000256" key="6">
    <source>
        <dbReference type="ARBA" id="ARBA00023136"/>
    </source>
</evidence>
<name>A0A7X1B6T7_9BACT</name>
<dbReference type="InterPro" id="IPR051310">
    <property type="entry name" value="MCP_chemotaxis"/>
</dbReference>
<proteinExistence type="inferred from homology"/>
<keyword evidence="6 11" id="KW-0472">Membrane</keyword>
<dbReference type="PRINTS" id="PR00260">
    <property type="entry name" value="CHEMTRNSDUCR"/>
</dbReference>
<feature type="coiled-coil region" evidence="9">
    <location>
        <begin position="445"/>
        <end position="472"/>
    </location>
</feature>
<dbReference type="PANTHER" id="PTHR43531">
    <property type="entry name" value="PROTEIN ICFG"/>
    <property type="match status" value="1"/>
</dbReference>
<evidence type="ECO:0000256" key="3">
    <source>
        <dbReference type="ARBA" id="ARBA00022500"/>
    </source>
</evidence>
<dbReference type="InterPro" id="IPR033480">
    <property type="entry name" value="sCache_2"/>
</dbReference>
<evidence type="ECO:0000256" key="8">
    <source>
        <dbReference type="PROSITE-ProRule" id="PRU00284"/>
    </source>
</evidence>
<organism evidence="13 14">
    <name type="scientific">Pelagicoccus albus</name>
    <dbReference type="NCBI Taxonomy" id="415222"/>
    <lineage>
        <taxon>Bacteria</taxon>
        <taxon>Pseudomonadati</taxon>
        <taxon>Verrucomicrobiota</taxon>
        <taxon>Opitutia</taxon>
        <taxon>Puniceicoccales</taxon>
        <taxon>Pelagicoccaceae</taxon>
        <taxon>Pelagicoccus</taxon>
    </lineage>
</organism>
<dbReference type="AlphaFoldDB" id="A0A7X1B6T7"/>
<feature type="transmembrane region" description="Helical" evidence="11">
    <location>
        <begin position="187"/>
        <end position="209"/>
    </location>
</feature>
<evidence type="ECO:0000313" key="13">
    <source>
        <dbReference type="EMBL" id="MBC2606749.1"/>
    </source>
</evidence>
<dbReference type="InterPro" id="IPR004089">
    <property type="entry name" value="MCPsignal_dom"/>
</dbReference>
<evidence type="ECO:0000256" key="5">
    <source>
        <dbReference type="ARBA" id="ARBA00022989"/>
    </source>
</evidence>
<dbReference type="SMART" id="SM01049">
    <property type="entry name" value="Cache_2"/>
    <property type="match status" value="1"/>
</dbReference>
<evidence type="ECO:0000256" key="4">
    <source>
        <dbReference type="ARBA" id="ARBA00022692"/>
    </source>
</evidence>
<keyword evidence="4 11" id="KW-0812">Transmembrane</keyword>
<evidence type="ECO:0000256" key="11">
    <source>
        <dbReference type="SAM" id="Phobius"/>
    </source>
</evidence>
<dbReference type="SUPFAM" id="SSF58104">
    <property type="entry name" value="Methyl-accepting chemotaxis protein (MCP) signaling domain"/>
    <property type="match status" value="1"/>
</dbReference>
<dbReference type="EMBL" id="JACHVC010000012">
    <property type="protein sequence ID" value="MBC2606749.1"/>
    <property type="molecule type" value="Genomic_DNA"/>
</dbReference>
<keyword evidence="9" id="KW-0175">Coiled coil</keyword>
<dbReference type="PROSITE" id="PS50111">
    <property type="entry name" value="CHEMOTAXIS_TRANSDUC_2"/>
    <property type="match status" value="1"/>
</dbReference>
<dbReference type="Gene3D" id="1.10.287.950">
    <property type="entry name" value="Methyl-accepting chemotaxis protein"/>
    <property type="match status" value="1"/>
</dbReference>
<keyword evidence="2" id="KW-1003">Cell membrane</keyword>
<dbReference type="Pfam" id="PF00015">
    <property type="entry name" value="MCPsignal"/>
    <property type="match status" value="1"/>
</dbReference>